<dbReference type="AlphaFoldDB" id="A0A7W8P868"/>
<proteinExistence type="predicted"/>
<protein>
    <recommendedName>
        <fullName evidence="3">Transposase DDE domain-containing protein</fullName>
    </recommendedName>
</protein>
<evidence type="ECO:0008006" key="3">
    <source>
        <dbReference type="Google" id="ProtNLM"/>
    </source>
</evidence>
<sequence>MYFVKAQVMPRWRYAIVDLLRHLRRAGSAAGAENVVPDKSGVEPLAGSSLRRAMDRPFCAIVGQPYPQRELPWPVYQTPAAVAVEAEALRRLSTLGVGQSADAALDSGKLFRGHAERPAFHHPGCSGSSRSTKRVHTAVDRLKQLLAVRVRWARNRRARRSERWRGRFSRQRARRSRWRLPTTDTLAKSPRKRHWTKALSLSHQAAGGQNRLCAGARCWVVERSFGWLNRFRRLASD</sequence>
<reference evidence="1 2" key="1">
    <citation type="submission" date="2020-08" db="EMBL/GenBank/DDBJ databases">
        <title>Genomic Encyclopedia of Type Strains, Phase IV (KMG-V): Genome sequencing to study the core and pangenomes of soil and plant-associated prokaryotes.</title>
        <authorList>
            <person name="Whitman W."/>
        </authorList>
    </citation>
    <scope>NUCLEOTIDE SEQUENCE [LARGE SCALE GENOMIC DNA]</scope>
    <source>
        <strain evidence="1 2">JPY162</strain>
    </source>
</reference>
<gene>
    <name evidence="1" type="ORF">HDG41_007469</name>
</gene>
<dbReference type="EMBL" id="JACHDE010000032">
    <property type="protein sequence ID" value="MBB5405373.1"/>
    <property type="molecule type" value="Genomic_DNA"/>
</dbReference>
<evidence type="ECO:0000313" key="1">
    <source>
        <dbReference type="EMBL" id="MBB5405373.1"/>
    </source>
</evidence>
<dbReference type="Proteomes" id="UP000592820">
    <property type="component" value="Unassembled WGS sequence"/>
</dbReference>
<organism evidence="1 2">
    <name type="scientific">Paraburkholderia youngii</name>
    <dbReference type="NCBI Taxonomy" id="2782701"/>
    <lineage>
        <taxon>Bacteria</taxon>
        <taxon>Pseudomonadati</taxon>
        <taxon>Pseudomonadota</taxon>
        <taxon>Betaproteobacteria</taxon>
        <taxon>Burkholderiales</taxon>
        <taxon>Burkholderiaceae</taxon>
        <taxon>Paraburkholderia</taxon>
    </lineage>
</organism>
<evidence type="ECO:0000313" key="2">
    <source>
        <dbReference type="Proteomes" id="UP000592820"/>
    </source>
</evidence>
<comment type="caution">
    <text evidence="1">The sequence shown here is derived from an EMBL/GenBank/DDBJ whole genome shotgun (WGS) entry which is preliminary data.</text>
</comment>
<accession>A0A7W8P868</accession>
<name>A0A7W8P868_9BURK</name>